<gene>
    <name evidence="2" type="ORF">DFR50_104141</name>
</gene>
<dbReference type="PANTHER" id="PTHR42663:SF6">
    <property type="entry name" value="HYDROLASE C777.06C-RELATED"/>
    <property type="match status" value="1"/>
</dbReference>
<accession>A0A366FQ99</accession>
<sequence>MSLTATILGCASSAGVPRVGQGWGKCDPANPKNRRRRCAMLVERVAEGGATTVLIDAGPDLRDQLLGVDVRHLDAVLLTHPHADHIHGIDDLRPLFLEAGGRIDVYMDEPTALRVRTAFSYIFETPEGSSYPPMATDIRLRAGSACKVEGRGGAIEATPFDLDHGEINALGFRIGNLAYSPDVKRIPAASRPLLEGLDVWIIDALRYRTHPSHFTLDEALAEIEAMRPKRAILTNLHTDLDYETLRKRLPEHVVPAYDGMRVEGFEA</sequence>
<dbReference type="SUPFAM" id="SSF56281">
    <property type="entry name" value="Metallo-hydrolase/oxidoreductase"/>
    <property type="match status" value="1"/>
</dbReference>
<dbReference type="AlphaFoldDB" id="A0A366FQ99"/>
<evidence type="ECO:0000259" key="1">
    <source>
        <dbReference type="SMART" id="SM00849"/>
    </source>
</evidence>
<organism evidence="2 3">
    <name type="scientific">Roseiarcus fermentans</name>
    <dbReference type="NCBI Taxonomy" id="1473586"/>
    <lineage>
        <taxon>Bacteria</taxon>
        <taxon>Pseudomonadati</taxon>
        <taxon>Pseudomonadota</taxon>
        <taxon>Alphaproteobacteria</taxon>
        <taxon>Hyphomicrobiales</taxon>
        <taxon>Roseiarcaceae</taxon>
        <taxon>Roseiarcus</taxon>
    </lineage>
</organism>
<name>A0A366FQ99_9HYPH</name>
<protein>
    <submittedName>
        <fullName evidence="2">Phosphoribosyl 1,2-cyclic phosphate phosphodiesterase</fullName>
    </submittedName>
</protein>
<dbReference type="EMBL" id="QNRK01000004">
    <property type="protein sequence ID" value="RBP16863.1"/>
    <property type="molecule type" value="Genomic_DNA"/>
</dbReference>
<dbReference type="PANTHER" id="PTHR42663">
    <property type="entry name" value="HYDROLASE C777.06C-RELATED-RELATED"/>
    <property type="match status" value="1"/>
</dbReference>
<dbReference type="InterPro" id="IPR001279">
    <property type="entry name" value="Metallo-B-lactamas"/>
</dbReference>
<dbReference type="OrthoDB" id="9781189at2"/>
<evidence type="ECO:0000313" key="3">
    <source>
        <dbReference type="Proteomes" id="UP000253529"/>
    </source>
</evidence>
<feature type="domain" description="Metallo-beta-lactamase" evidence="1">
    <location>
        <begin position="36"/>
        <end position="236"/>
    </location>
</feature>
<dbReference type="SMART" id="SM00849">
    <property type="entry name" value="Lactamase_B"/>
    <property type="match status" value="1"/>
</dbReference>
<dbReference type="RefSeq" id="WP_113888098.1">
    <property type="nucleotide sequence ID" value="NZ_QNRK01000004.1"/>
</dbReference>
<comment type="caution">
    <text evidence="2">The sequence shown here is derived from an EMBL/GenBank/DDBJ whole genome shotgun (WGS) entry which is preliminary data.</text>
</comment>
<proteinExistence type="predicted"/>
<dbReference type="CDD" id="cd16279">
    <property type="entry name" value="metallo-hydrolase-like_MBL-fold"/>
    <property type="match status" value="1"/>
</dbReference>
<evidence type="ECO:0000313" key="2">
    <source>
        <dbReference type="EMBL" id="RBP16863.1"/>
    </source>
</evidence>
<dbReference type="InterPro" id="IPR036866">
    <property type="entry name" value="RibonucZ/Hydroxyglut_hydro"/>
</dbReference>
<dbReference type="Pfam" id="PF12706">
    <property type="entry name" value="Lactamase_B_2"/>
    <property type="match status" value="1"/>
</dbReference>
<reference evidence="2 3" key="1">
    <citation type="submission" date="2018-06" db="EMBL/GenBank/DDBJ databases">
        <title>Genomic Encyclopedia of Type Strains, Phase IV (KMG-IV): sequencing the most valuable type-strain genomes for metagenomic binning, comparative biology and taxonomic classification.</title>
        <authorList>
            <person name="Goeker M."/>
        </authorList>
    </citation>
    <scope>NUCLEOTIDE SEQUENCE [LARGE SCALE GENOMIC DNA]</scope>
    <source>
        <strain evidence="2 3">DSM 24875</strain>
    </source>
</reference>
<dbReference type="Proteomes" id="UP000253529">
    <property type="component" value="Unassembled WGS sequence"/>
</dbReference>
<dbReference type="Gene3D" id="3.60.15.10">
    <property type="entry name" value="Ribonuclease Z/Hydroxyacylglutathione hydrolase-like"/>
    <property type="match status" value="1"/>
</dbReference>
<keyword evidence="3" id="KW-1185">Reference proteome</keyword>